<dbReference type="InterPro" id="IPR052821">
    <property type="entry name" value="F-box_only_SRC"/>
</dbReference>
<dbReference type="Pfam" id="PF13415">
    <property type="entry name" value="Beta-prop_FBX42"/>
    <property type="match status" value="1"/>
</dbReference>
<dbReference type="GO" id="GO:1990756">
    <property type="term" value="F:ubiquitin-like ligase-substrate adaptor activity"/>
    <property type="evidence" value="ECO:0007669"/>
    <property type="project" value="TreeGrafter"/>
</dbReference>
<dbReference type="Gene3D" id="2.120.10.80">
    <property type="entry name" value="Kelch-type beta propeller"/>
    <property type="match status" value="1"/>
</dbReference>
<feature type="compositionally biased region" description="Polar residues" evidence="1">
    <location>
        <begin position="374"/>
        <end position="393"/>
    </location>
</feature>
<dbReference type="GO" id="GO:0019005">
    <property type="term" value="C:SCF ubiquitin ligase complex"/>
    <property type="evidence" value="ECO:0007669"/>
    <property type="project" value="TreeGrafter"/>
</dbReference>
<feature type="compositionally biased region" description="Basic and acidic residues" evidence="1">
    <location>
        <begin position="310"/>
        <end position="320"/>
    </location>
</feature>
<sequence length="564" mass="63668">MRKTSVKLVKAVAEFKILWKSITPLDSTPTITKRFSHSACIHNNSMYIFGGCTTNATSFNDLWQFDLSKRQWIRPLATGTYPVPKAYTSMVGYKDNLILYGGWTYPSASQYYQVVTMFNVIHFYNVTTNRWILVNASNSPPPTAGHSAHIRGNEMIVFGGLVKSPTHQHQIQCTNNVWVLDLEELSWRKQATSEPKPLPRYAQSLVPLDSDRFMILGGTQTLHNRFVYSDCWTLTMKGPVWKWQEIKVKNREWAAYNIWCNPACRVGDKVVCLSRCRHGRNSAKPLVTSAVRLSNLSRPEGAPVSVRVEQSLRRPLDRDQNINGKRGVFSKHSNPNLPNQNEESTNNEPIPGPSSLSTKKESSQNDCNNKKSQVDSVPQKNDTEVNSTLNGGNKDNLKRNKWFQETRNVGTKIVRQLQEANKYRMAAFACDSPGDNSPPGNDLINQRDIAHLENRHAHEAPPVEPPSAQPAIKKQRRNTLTMHVLDISTILNERTLNYVTWMCPPLGEVAGAPAELVMYSLVRGNGELIMFGGVHNDIELFNITSHHNLYSNAIHFITPPRDVI</sequence>
<dbReference type="OrthoDB" id="9973021at2759"/>
<reference evidence="2 3" key="1">
    <citation type="journal article" date="2019" name="Commun. Biol.">
        <title>The bagworm genome reveals a unique fibroin gene that provides high tensile strength.</title>
        <authorList>
            <person name="Kono N."/>
            <person name="Nakamura H."/>
            <person name="Ohtoshi R."/>
            <person name="Tomita M."/>
            <person name="Numata K."/>
            <person name="Arakawa K."/>
        </authorList>
    </citation>
    <scope>NUCLEOTIDE SEQUENCE [LARGE SCALE GENOMIC DNA]</scope>
</reference>
<gene>
    <name evidence="2" type="primary">FBXO42</name>
    <name evidence="2" type="ORF">EVAR_21610_1</name>
</gene>
<dbReference type="EMBL" id="BGZK01000242">
    <property type="protein sequence ID" value="GBP31172.1"/>
    <property type="molecule type" value="Genomic_DNA"/>
</dbReference>
<feature type="compositionally biased region" description="Polar residues" evidence="1">
    <location>
        <begin position="331"/>
        <end position="348"/>
    </location>
</feature>
<dbReference type="STRING" id="151549.A0A4C1UYY4"/>
<name>A0A4C1UYY4_EUMVA</name>
<evidence type="ECO:0000256" key="1">
    <source>
        <dbReference type="SAM" id="MobiDB-lite"/>
    </source>
</evidence>
<dbReference type="PANTHER" id="PTHR46432">
    <property type="entry name" value="F-BOX ONLY PROTEIN 42"/>
    <property type="match status" value="1"/>
</dbReference>
<accession>A0A4C1UYY4</accession>
<protein>
    <submittedName>
        <fullName evidence="2">F-box only protein 42</fullName>
    </submittedName>
</protein>
<feature type="region of interest" description="Disordered" evidence="1">
    <location>
        <begin position="300"/>
        <end position="400"/>
    </location>
</feature>
<evidence type="ECO:0000313" key="3">
    <source>
        <dbReference type="Proteomes" id="UP000299102"/>
    </source>
</evidence>
<keyword evidence="3" id="KW-1185">Reference proteome</keyword>
<dbReference type="Proteomes" id="UP000299102">
    <property type="component" value="Unassembled WGS sequence"/>
</dbReference>
<dbReference type="InterPro" id="IPR015915">
    <property type="entry name" value="Kelch-typ_b-propeller"/>
</dbReference>
<proteinExistence type="predicted"/>
<organism evidence="2 3">
    <name type="scientific">Eumeta variegata</name>
    <name type="common">Bagworm moth</name>
    <name type="synonym">Eumeta japonica</name>
    <dbReference type="NCBI Taxonomy" id="151549"/>
    <lineage>
        <taxon>Eukaryota</taxon>
        <taxon>Metazoa</taxon>
        <taxon>Ecdysozoa</taxon>
        <taxon>Arthropoda</taxon>
        <taxon>Hexapoda</taxon>
        <taxon>Insecta</taxon>
        <taxon>Pterygota</taxon>
        <taxon>Neoptera</taxon>
        <taxon>Endopterygota</taxon>
        <taxon>Lepidoptera</taxon>
        <taxon>Glossata</taxon>
        <taxon>Ditrysia</taxon>
        <taxon>Tineoidea</taxon>
        <taxon>Psychidae</taxon>
        <taxon>Oiketicinae</taxon>
        <taxon>Eumeta</taxon>
    </lineage>
</organism>
<dbReference type="SUPFAM" id="SSF117281">
    <property type="entry name" value="Kelch motif"/>
    <property type="match status" value="1"/>
</dbReference>
<evidence type="ECO:0000313" key="2">
    <source>
        <dbReference type="EMBL" id="GBP31172.1"/>
    </source>
</evidence>
<dbReference type="PANTHER" id="PTHR46432:SF1">
    <property type="entry name" value="F-BOX ONLY PROTEIN 42"/>
    <property type="match status" value="1"/>
</dbReference>
<feature type="compositionally biased region" description="Basic and acidic residues" evidence="1">
    <location>
        <begin position="358"/>
        <end position="373"/>
    </location>
</feature>
<dbReference type="AlphaFoldDB" id="A0A4C1UYY4"/>
<comment type="caution">
    <text evidence="2">The sequence shown here is derived from an EMBL/GenBank/DDBJ whole genome shotgun (WGS) entry which is preliminary data.</text>
</comment>